<evidence type="ECO:0000256" key="4">
    <source>
        <dbReference type="ARBA" id="ARBA00022989"/>
    </source>
</evidence>
<evidence type="ECO:0000313" key="11">
    <source>
        <dbReference type="Proteomes" id="UP001597036"/>
    </source>
</evidence>
<gene>
    <name evidence="7" type="primary">crgA</name>
    <name evidence="10" type="ORF">ACFQY8_02440</name>
</gene>
<keyword evidence="6 7" id="KW-0131">Cell cycle</keyword>
<dbReference type="Proteomes" id="UP001597036">
    <property type="component" value="Unassembled WGS sequence"/>
</dbReference>
<comment type="function">
    <text evidence="7">Involved in cell division.</text>
</comment>
<keyword evidence="4 7" id="KW-1133">Transmembrane helix</keyword>
<keyword evidence="11" id="KW-1185">Reference proteome</keyword>
<feature type="transmembrane region" description="Helical" evidence="7">
    <location>
        <begin position="101"/>
        <end position="122"/>
    </location>
</feature>
<proteinExistence type="inferred from homology"/>
<feature type="transmembrane region" description="Helical" evidence="7">
    <location>
        <begin position="134"/>
        <end position="154"/>
    </location>
</feature>
<comment type="subcellular location">
    <subcellularLocation>
        <location evidence="7">Cell membrane</location>
        <topology evidence="7">Multi-pass membrane protein</topology>
    </subcellularLocation>
</comment>
<keyword evidence="1 7" id="KW-1003">Cell membrane</keyword>
<evidence type="ECO:0000256" key="2">
    <source>
        <dbReference type="ARBA" id="ARBA00022618"/>
    </source>
</evidence>
<dbReference type="EMBL" id="JBHTHQ010000012">
    <property type="protein sequence ID" value="MFD0704609.1"/>
    <property type="molecule type" value="Genomic_DNA"/>
</dbReference>
<keyword evidence="2 7" id="KW-0132">Cell division</keyword>
<feature type="region of interest" description="Disordered" evidence="9">
    <location>
        <begin position="1"/>
        <end position="50"/>
    </location>
</feature>
<evidence type="ECO:0000313" key="10">
    <source>
        <dbReference type="EMBL" id="MFD0704609.1"/>
    </source>
</evidence>
<keyword evidence="8" id="KW-0175">Coiled coil</keyword>
<evidence type="ECO:0000256" key="7">
    <source>
        <dbReference type="HAMAP-Rule" id="MF_00631"/>
    </source>
</evidence>
<sequence length="155" mass="17443">MAEIEETQETLERDLDQISIEESQTAHDDSASQEDTTTHEDESGEELSAEEAAGVRAAQALKKVLDNPDGLSANAQRAVKRTEEETKRVEKAIEGTKSNPVWFVALFSFFLVLGLVWVIAYYIKQNSPIPGIGFWNLVIGFAIMMVGFIMMMWWR</sequence>
<organism evidence="10 11">
    <name type="scientific">Alloscardovia venturai</name>
    <dbReference type="NCBI Taxonomy" id="1769421"/>
    <lineage>
        <taxon>Bacteria</taxon>
        <taxon>Bacillati</taxon>
        <taxon>Actinomycetota</taxon>
        <taxon>Actinomycetes</taxon>
        <taxon>Bifidobacteriales</taxon>
        <taxon>Bifidobacteriaceae</taxon>
        <taxon>Alloscardovia</taxon>
    </lineage>
</organism>
<protein>
    <recommendedName>
        <fullName evidence="7">Cell division protein CrgA</fullName>
    </recommendedName>
</protein>
<evidence type="ECO:0000256" key="3">
    <source>
        <dbReference type="ARBA" id="ARBA00022692"/>
    </source>
</evidence>
<accession>A0ABW2Y4X9</accession>
<reference evidence="11" key="1">
    <citation type="journal article" date="2019" name="Int. J. Syst. Evol. Microbiol.">
        <title>The Global Catalogue of Microorganisms (GCM) 10K type strain sequencing project: providing services to taxonomists for standard genome sequencing and annotation.</title>
        <authorList>
            <consortium name="The Broad Institute Genomics Platform"/>
            <consortium name="The Broad Institute Genome Sequencing Center for Infectious Disease"/>
            <person name="Wu L."/>
            <person name="Ma J."/>
        </authorList>
    </citation>
    <scope>NUCLEOTIDE SEQUENCE [LARGE SCALE GENOMIC DNA]</scope>
    <source>
        <strain evidence="11">CCM 8604</strain>
    </source>
</reference>
<evidence type="ECO:0000256" key="1">
    <source>
        <dbReference type="ARBA" id="ARBA00022475"/>
    </source>
</evidence>
<dbReference type="RefSeq" id="WP_377938242.1">
    <property type="nucleotide sequence ID" value="NZ_JBHTHQ010000012.1"/>
</dbReference>
<dbReference type="InterPro" id="IPR009619">
    <property type="entry name" value="CrgA"/>
</dbReference>
<evidence type="ECO:0000256" key="9">
    <source>
        <dbReference type="SAM" id="MobiDB-lite"/>
    </source>
</evidence>
<feature type="coiled-coil region" evidence="8">
    <location>
        <begin position="72"/>
        <end position="99"/>
    </location>
</feature>
<name>A0ABW2Y4X9_9BIFI</name>
<feature type="compositionally biased region" description="Basic and acidic residues" evidence="9">
    <location>
        <begin position="24"/>
        <end position="41"/>
    </location>
</feature>
<dbReference type="HAMAP" id="MF_00631">
    <property type="entry name" value="CrgA"/>
    <property type="match status" value="1"/>
</dbReference>
<comment type="similarity">
    <text evidence="7">Belongs to the CrgA family.</text>
</comment>
<dbReference type="GO" id="GO:0051301">
    <property type="term" value="P:cell division"/>
    <property type="evidence" value="ECO:0007669"/>
    <property type="project" value="UniProtKB-KW"/>
</dbReference>
<evidence type="ECO:0000256" key="8">
    <source>
        <dbReference type="SAM" id="Coils"/>
    </source>
</evidence>
<dbReference type="Pfam" id="PF06781">
    <property type="entry name" value="CrgA"/>
    <property type="match status" value="1"/>
</dbReference>
<evidence type="ECO:0000256" key="6">
    <source>
        <dbReference type="ARBA" id="ARBA00023306"/>
    </source>
</evidence>
<comment type="caution">
    <text evidence="10">The sequence shown here is derived from an EMBL/GenBank/DDBJ whole genome shotgun (WGS) entry which is preliminary data.</text>
</comment>
<evidence type="ECO:0000256" key="5">
    <source>
        <dbReference type="ARBA" id="ARBA00023136"/>
    </source>
</evidence>
<keyword evidence="3 7" id="KW-0812">Transmembrane</keyword>
<keyword evidence="5 7" id="KW-0472">Membrane</keyword>